<dbReference type="Proteomes" id="UP001497535">
    <property type="component" value="Unassembled WGS sequence"/>
</dbReference>
<organism evidence="1 2">
    <name type="scientific">Meloidogyne enterolobii</name>
    <name type="common">Root-knot nematode worm</name>
    <name type="synonym">Meloidogyne mayaguensis</name>
    <dbReference type="NCBI Taxonomy" id="390850"/>
    <lineage>
        <taxon>Eukaryota</taxon>
        <taxon>Metazoa</taxon>
        <taxon>Ecdysozoa</taxon>
        <taxon>Nematoda</taxon>
        <taxon>Chromadorea</taxon>
        <taxon>Rhabditida</taxon>
        <taxon>Tylenchina</taxon>
        <taxon>Tylenchomorpha</taxon>
        <taxon>Tylenchoidea</taxon>
        <taxon>Meloidogynidae</taxon>
        <taxon>Meloidogyninae</taxon>
        <taxon>Meloidogyne</taxon>
    </lineage>
</organism>
<reference evidence="1" key="1">
    <citation type="submission" date="2023-11" db="EMBL/GenBank/DDBJ databases">
        <authorList>
            <person name="Poullet M."/>
        </authorList>
    </citation>
    <scope>NUCLEOTIDE SEQUENCE</scope>
    <source>
        <strain evidence="1">E1834</strain>
    </source>
</reference>
<evidence type="ECO:0000313" key="1">
    <source>
        <dbReference type="EMBL" id="CAK5080862.1"/>
    </source>
</evidence>
<protein>
    <submittedName>
        <fullName evidence="1">Uncharacterized protein</fullName>
    </submittedName>
</protein>
<proteinExistence type="predicted"/>
<sequence>MSSATSPLPPPPRATSAPISTLNLNSFSDSTAESLSINFARNKKAQMAARALFELVHNYGDNLREGWKNVFDCLIYLLRANLLPPKLLELEDFVDVRGIVTIKEKFKRPQILPKKEESGLFSWLGLSVSSISSETDLNKKQINEEEQQLCNVWRGF</sequence>
<evidence type="ECO:0000313" key="2">
    <source>
        <dbReference type="Proteomes" id="UP001497535"/>
    </source>
</evidence>
<gene>
    <name evidence="1" type="ORF">MENTE1834_LOCUS28062</name>
</gene>
<name>A0ACB0ZP34_MELEN</name>
<accession>A0ACB0ZP34</accession>
<dbReference type="EMBL" id="CAVMJV010000042">
    <property type="protein sequence ID" value="CAK5080862.1"/>
    <property type="molecule type" value="Genomic_DNA"/>
</dbReference>
<comment type="caution">
    <text evidence="1">The sequence shown here is derived from an EMBL/GenBank/DDBJ whole genome shotgun (WGS) entry which is preliminary data.</text>
</comment>
<keyword evidence="2" id="KW-1185">Reference proteome</keyword>